<keyword evidence="6 13" id="KW-0808">Transferase</keyword>
<keyword evidence="9 13" id="KW-1133">Transmembrane helix</keyword>
<keyword evidence="5 13" id="KW-0328">Glycosyltransferase</keyword>
<gene>
    <name evidence="14" type="primary">Pigm</name>
    <name evidence="14" type="ORF">GTO92_0009819</name>
</gene>
<organism evidence="14 15">
    <name type="scientific">Polypterus senegalus</name>
    <name type="common">Senegal bichir</name>
    <dbReference type="NCBI Taxonomy" id="55291"/>
    <lineage>
        <taxon>Eukaryota</taxon>
        <taxon>Metazoa</taxon>
        <taxon>Chordata</taxon>
        <taxon>Craniata</taxon>
        <taxon>Vertebrata</taxon>
        <taxon>Euteleostomi</taxon>
        <taxon>Actinopterygii</taxon>
        <taxon>Polypteriformes</taxon>
        <taxon>Polypteridae</taxon>
        <taxon>Polypterus</taxon>
    </lineage>
</organism>
<keyword evidence="10 13" id="KW-0472">Membrane</keyword>
<feature type="transmembrane region" description="Helical" evidence="13">
    <location>
        <begin position="56"/>
        <end position="81"/>
    </location>
</feature>
<evidence type="ECO:0000256" key="4">
    <source>
        <dbReference type="ARBA" id="ARBA00022502"/>
    </source>
</evidence>
<proteinExistence type="inferred from homology"/>
<comment type="similarity">
    <text evidence="3 13">Belongs to the PIGM family.</text>
</comment>
<sequence length="398" mass="45859">MAFLCRLALVFYGVYQDCTMMVKFTDTDYLVFTDGSRFITQGLSPYRRATYRYTPLLGWILMPNIYLTSLFGKILFVTCDVASAHITYKMLKIQKINSNQACLYCALWLINPLPMIVSSRGNAESILTLLVTSTLYYMEKKSLWIAGVCYGLSVHIKIYPASYILPIALYLQSPNKPKVELKENTITGKISSYISHHLNRDLFLFSFVAAGTFMALSLLFYDLYGMEFIEHTYLYHLTRRDIRHNFSPYFFMLYLTAESDWSLFLGLAAFLPQFVLLIITSLAYYKDLPFCCFLQSAIFVSFNKVCTSQYFLWYLSLLPLVLPSLVMSTNKVFGLLILWFAGQGLWLAPAYYLEFEGKNTFDLIWLGGLLFLAINSFILGQIISNYKPKSSMKKDKLF</sequence>
<evidence type="ECO:0000256" key="5">
    <source>
        <dbReference type="ARBA" id="ARBA00022676"/>
    </source>
</evidence>
<comment type="caution">
    <text evidence="14">The sequence shown here is derived from an EMBL/GenBank/DDBJ whole genome shotgun (WGS) entry which is preliminary data.</text>
</comment>
<evidence type="ECO:0000313" key="14">
    <source>
        <dbReference type="EMBL" id="MBN3291771.1"/>
    </source>
</evidence>
<feature type="non-terminal residue" evidence="14">
    <location>
        <position position="1"/>
    </location>
</feature>
<dbReference type="Proteomes" id="UP001166052">
    <property type="component" value="Unassembled WGS sequence"/>
</dbReference>
<evidence type="ECO:0000256" key="9">
    <source>
        <dbReference type="ARBA" id="ARBA00022989"/>
    </source>
</evidence>
<keyword evidence="4 13" id="KW-0337">GPI-anchor biosynthesis</keyword>
<evidence type="ECO:0000256" key="13">
    <source>
        <dbReference type="RuleBase" id="RU365064"/>
    </source>
</evidence>
<feature type="transmembrane region" description="Helical" evidence="13">
    <location>
        <begin position="202"/>
        <end position="221"/>
    </location>
</feature>
<comment type="subcellular location">
    <subcellularLocation>
        <location evidence="1 13">Endoplasmic reticulum membrane</location>
        <topology evidence="1 13">Multi-pass membrane protein</topology>
    </subcellularLocation>
</comment>
<name>A0ABS2Z0K8_POLSE</name>
<feature type="non-terminal residue" evidence="14">
    <location>
        <position position="398"/>
    </location>
</feature>
<feature type="transmembrane region" description="Helical" evidence="13">
    <location>
        <begin position="332"/>
        <end position="351"/>
    </location>
</feature>
<feature type="transmembrane region" description="Helical" evidence="13">
    <location>
        <begin position="143"/>
        <end position="171"/>
    </location>
</feature>
<protein>
    <recommendedName>
        <fullName evidence="12 13">GPI alpha-1,4-mannosyltransferase I, catalytic subunit</fullName>
        <ecNumber evidence="13">2.4.1.-</ecNumber>
    </recommendedName>
    <alternativeName>
        <fullName evidence="13">GPI mannosyltransferase I</fullName>
    </alternativeName>
</protein>
<reference evidence="14" key="1">
    <citation type="journal article" date="2021" name="Cell">
        <title>Tracing the genetic footprints of vertebrate landing in non-teleost ray-finned fishes.</title>
        <authorList>
            <person name="Bi X."/>
            <person name="Wang K."/>
            <person name="Yang L."/>
            <person name="Pan H."/>
            <person name="Jiang H."/>
            <person name="Wei Q."/>
            <person name="Fang M."/>
            <person name="Yu H."/>
            <person name="Zhu C."/>
            <person name="Cai Y."/>
            <person name="He Y."/>
            <person name="Gan X."/>
            <person name="Zeng H."/>
            <person name="Yu D."/>
            <person name="Zhu Y."/>
            <person name="Jiang H."/>
            <person name="Qiu Q."/>
            <person name="Yang H."/>
            <person name="Zhang Y.E."/>
            <person name="Wang W."/>
            <person name="Zhu M."/>
            <person name="He S."/>
            <person name="Zhang G."/>
        </authorList>
    </citation>
    <scope>NUCLEOTIDE SEQUENCE</scope>
    <source>
        <strain evidence="14">Bchr_001</strain>
    </source>
</reference>
<evidence type="ECO:0000256" key="1">
    <source>
        <dbReference type="ARBA" id="ARBA00004477"/>
    </source>
</evidence>
<evidence type="ECO:0000256" key="2">
    <source>
        <dbReference type="ARBA" id="ARBA00004687"/>
    </source>
</evidence>
<keyword evidence="7 13" id="KW-0812">Transmembrane</keyword>
<dbReference type="EC" id="2.4.1.-" evidence="13"/>
<accession>A0ABS2Z0K8</accession>
<evidence type="ECO:0000313" key="15">
    <source>
        <dbReference type="Proteomes" id="UP001166052"/>
    </source>
</evidence>
<comment type="pathway">
    <text evidence="2 13">Glycolipid biosynthesis; glycosylphosphatidylinositol-anchor biosynthesis.</text>
</comment>
<evidence type="ECO:0000256" key="11">
    <source>
        <dbReference type="ARBA" id="ARBA00093408"/>
    </source>
</evidence>
<comment type="function">
    <text evidence="11 13">Catalytic subunit of the glycosylphosphatidylinositol-mannosyltransferase I complex which catalyzes the transfer of the first mannose, via an alpha-1,4 bond from a dolichol-phosphate-mannose (Dol-P-Man) to the glucosaminyl acyl phosphatidylinositol (GlcN-(acyl)PI) intermediate to generate alpha-D-Man-(1-&gt;4)-alpha-D-GlcN-(1-&gt;6)-(1-radyl,2-acyl-sn-glycero-3-phospho)-2-acyl-inositol and participates in the sixth step of the glycosylphosphatidylinositol-anchor biosynthesis.</text>
</comment>
<evidence type="ECO:0000256" key="12">
    <source>
        <dbReference type="ARBA" id="ARBA00093608"/>
    </source>
</evidence>
<dbReference type="GO" id="GO:0016757">
    <property type="term" value="F:glycosyltransferase activity"/>
    <property type="evidence" value="ECO:0007669"/>
    <property type="project" value="UniProtKB-KW"/>
</dbReference>
<evidence type="ECO:0000256" key="6">
    <source>
        <dbReference type="ARBA" id="ARBA00022679"/>
    </source>
</evidence>
<dbReference type="InterPro" id="IPR007704">
    <property type="entry name" value="PIG-M"/>
</dbReference>
<dbReference type="PANTHER" id="PTHR12886:SF0">
    <property type="entry name" value="GPI MANNOSYLTRANSFERASE 1"/>
    <property type="match status" value="1"/>
</dbReference>
<dbReference type="Pfam" id="PF05007">
    <property type="entry name" value="Mannosyl_trans"/>
    <property type="match status" value="1"/>
</dbReference>
<feature type="transmembrane region" description="Helical" evidence="13">
    <location>
        <begin position="261"/>
        <end position="285"/>
    </location>
</feature>
<dbReference type="PANTHER" id="PTHR12886">
    <property type="entry name" value="PIG-M MANNOSYLTRANSFERASE"/>
    <property type="match status" value="1"/>
</dbReference>
<keyword evidence="8 13" id="KW-0256">Endoplasmic reticulum</keyword>
<evidence type="ECO:0000256" key="8">
    <source>
        <dbReference type="ARBA" id="ARBA00022824"/>
    </source>
</evidence>
<feature type="transmembrane region" description="Helical" evidence="13">
    <location>
        <begin position="363"/>
        <end position="383"/>
    </location>
</feature>
<evidence type="ECO:0000256" key="10">
    <source>
        <dbReference type="ARBA" id="ARBA00023136"/>
    </source>
</evidence>
<evidence type="ECO:0000256" key="7">
    <source>
        <dbReference type="ARBA" id="ARBA00022692"/>
    </source>
</evidence>
<evidence type="ECO:0000256" key="3">
    <source>
        <dbReference type="ARBA" id="ARBA00011071"/>
    </source>
</evidence>
<dbReference type="EMBL" id="JAAWVN010014027">
    <property type="protein sequence ID" value="MBN3291771.1"/>
    <property type="molecule type" value="Genomic_DNA"/>
</dbReference>
<keyword evidence="15" id="KW-1185">Reference proteome</keyword>
<comment type="caution">
    <text evidence="13">Lacks conserved residue(s) required for the propagation of feature annotation.</text>
</comment>